<dbReference type="AlphaFoldDB" id="A0A0D0BZ53"/>
<organism evidence="2 3">
    <name type="scientific">Collybiopsis luxurians FD-317 M1</name>
    <dbReference type="NCBI Taxonomy" id="944289"/>
    <lineage>
        <taxon>Eukaryota</taxon>
        <taxon>Fungi</taxon>
        <taxon>Dikarya</taxon>
        <taxon>Basidiomycota</taxon>
        <taxon>Agaricomycotina</taxon>
        <taxon>Agaricomycetes</taxon>
        <taxon>Agaricomycetidae</taxon>
        <taxon>Agaricales</taxon>
        <taxon>Marasmiineae</taxon>
        <taxon>Omphalotaceae</taxon>
        <taxon>Collybiopsis</taxon>
        <taxon>Collybiopsis luxurians</taxon>
    </lineage>
</organism>
<reference evidence="2 3" key="1">
    <citation type="submission" date="2014-04" db="EMBL/GenBank/DDBJ databases">
        <title>Evolutionary Origins and Diversification of the Mycorrhizal Mutualists.</title>
        <authorList>
            <consortium name="DOE Joint Genome Institute"/>
            <consortium name="Mycorrhizal Genomics Consortium"/>
            <person name="Kohler A."/>
            <person name="Kuo A."/>
            <person name="Nagy L.G."/>
            <person name="Floudas D."/>
            <person name="Copeland A."/>
            <person name="Barry K.W."/>
            <person name="Cichocki N."/>
            <person name="Veneault-Fourrey C."/>
            <person name="LaButti K."/>
            <person name="Lindquist E.A."/>
            <person name="Lipzen A."/>
            <person name="Lundell T."/>
            <person name="Morin E."/>
            <person name="Murat C."/>
            <person name="Riley R."/>
            <person name="Ohm R."/>
            <person name="Sun H."/>
            <person name="Tunlid A."/>
            <person name="Henrissat B."/>
            <person name="Grigoriev I.V."/>
            <person name="Hibbett D.S."/>
            <person name="Martin F."/>
        </authorList>
    </citation>
    <scope>NUCLEOTIDE SEQUENCE [LARGE SCALE GENOMIC DNA]</scope>
    <source>
        <strain evidence="2 3">FD-317 M1</strain>
    </source>
</reference>
<dbReference type="EMBL" id="KN834772">
    <property type="protein sequence ID" value="KIK61146.1"/>
    <property type="molecule type" value="Genomic_DNA"/>
</dbReference>
<gene>
    <name evidence="2" type="ORF">GYMLUDRAFT_589933</name>
</gene>
<evidence type="ECO:0000256" key="1">
    <source>
        <dbReference type="SAM" id="Phobius"/>
    </source>
</evidence>
<sequence length="118" mass="13485">MLAEKSKARYQFSLQTVLESELCFLVCDIMISVSPSIFLLCALFYSTAILSVCVISLLPLVTRPTQPSTKPTPLVVLLYAYPSNQLYLLYTILYYLTFLPLISGNWRVFFDHWNGISF</sequence>
<evidence type="ECO:0000313" key="3">
    <source>
        <dbReference type="Proteomes" id="UP000053593"/>
    </source>
</evidence>
<dbReference type="HOGENOM" id="CLU_2073422_0_0_1"/>
<name>A0A0D0BZ53_9AGAR</name>
<accession>A0A0D0BZ53</accession>
<proteinExistence type="predicted"/>
<keyword evidence="1" id="KW-0812">Transmembrane</keyword>
<dbReference type="Proteomes" id="UP000053593">
    <property type="component" value="Unassembled WGS sequence"/>
</dbReference>
<keyword evidence="1" id="KW-0472">Membrane</keyword>
<keyword evidence="3" id="KW-1185">Reference proteome</keyword>
<evidence type="ECO:0000313" key="2">
    <source>
        <dbReference type="EMBL" id="KIK61146.1"/>
    </source>
</evidence>
<keyword evidence="1" id="KW-1133">Transmembrane helix</keyword>
<feature type="transmembrane region" description="Helical" evidence="1">
    <location>
        <begin position="37"/>
        <end position="62"/>
    </location>
</feature>
<protein>
    <submittedName>
        <fullName evidence="2">Uncharacterized protein</fullName>
    </submittedName>
</protein>